<dbReference type="RefSeq" id="WP_380599596.1">
    <property type="nucleotide sequence ID" value="NZ_JBHSDU010000003.1"/>
</dbReference>
<evidence type="ECO:0000256" key="4">
    <source>
        <dbReference type="ARBA" id="ARBA00022755"/>
    </source>
</evidence>
<dbReference type="Pfam" id="PF02882">
    <property type="entry name" value="THF_DHG_CYH_C"/>
    <property type="match status" value="1"/>
</dbReference>
<dbReference type="Gene3D" id="3.40.50.10860">
    <property type="entry name" value="Leucine Dehydrogenase, chain A, domain 1"/>
    <property type="match status" value="1"/>
</dbReference>
<sequence length="298" mass="30683">MTATLIDGRAVAERLRERVAARTAELARHGVIPGLAVVLVGEDPASQVYVGSKTKQAAAAGLKHFDHRLPASTGTSELIALVEQLNGRADVHGILVQLPLPAGVDSAAVLAAIDPAKDVDGFHAVNAGRLALGQDATVPCTPLGCLILIREVTRDLAGKRAVVVGRSNIVGKPMAQLLLQNDCTVTIAHSRTRDLPQLCREAEILVAAIGRPKAIAGDWIRPGAIVIDVGINRTVGADGKSKLVGDVDFDAALSHAGAITPVPGGVGPMTIACLLMNTVNAAIRSRAGTLGPLIGVSQ</sequence>
<proteinExistence type="inferred from homology"/>
<dbReference type="InterPro" id="IPR036291">
    <property type="entry name" value="NAD(P)-bd_dom_sf"/>
</dbReference>
<dbReference type="HAMAP" id="MF_01576">
    <property type="entry name" value="THF_DHG_CYH"/>
    <property type="match status" value="1"/>
</dbReference>
<dbReference type="NCBIfam" id="NF010785">
    <property type="entry name" value="PRK14188.1"/>
    <property type="match status" value="1"/>
</dbReference>
<keyword evidence="8 11" id="KW-0368">Histidine biosynthesis</keyword>
<comment type="subunit">
    <text evidence="11">Homodimer.</text>
</comment>
<dbReference type="PRINTS" id="PR00085">
    <property type="entry name" value="THFDHDRGNASE"/>
</dbReference>
<evidence type="ECO:0000256" key="7">
    <source>
        <dbReference type="ARBA" id="ARBA00023002"/>
    </source>
</evidence>
<name>A0ABV8SUU0_9GAMM</name>
<dbReference type="PROSITE" id="PS00767">
    <property type="entry name" value="THF_DHG_CYH_2"/>
    <property type="match status" value="1"/>
</dbReference>
<comment type="function">
    <text evidence="11">Catalyzes the oxidation of 5,10-methylenetetrahydrofolate to 5,10-methenyltetrahydrofolate and then the hydrolysis of 5,10-methenyltetrahydrofolate to 10-formyltetrahydrofolate.</text>
</comment>
<dbReference type="PANTHER" id="PTHR48099">
    <property type="entry name" value="C-1-TETRAHYDROFOLATE SYNTHASE, CYTOPLASMIC-RELATED"/>
    <property type="match status" value="1"/>
</dbReference>
<keyword evidence="4 11" id="KW-0658">Purine biosynthesis</keyword>
<comment type="similarity">
    <text evidence="11">Belongs to the tetrahydrofolate dehydrogenase/cyclohydrolase family.</text>
</comment>
<dbReference type="EMBL" id="JBHSDU010000003">
    <property type="protein sequence ID" value="MFC4311341.1"/>
    <property type="molecule type" value="Genomic_DNA"/>
</dbReference>
<evidence type="ECO:0000256" key="8">
    <source>
        <dbReference type="ARBA" id="ARBA00023102"/>
    </source>
</evidence>
<keyword evidence="9 11" id="KW-0486">Methionine biosynthesis</keyword>
<keyword evidence="7 11" id="KW-0560">Oxidoreductase</keyword>
<dbReference type="EC" id="1.5.1.5" evidence="11"/>
<keyword evidence="5 11" id="KW-0378">Hydrolase</keyword>
<reference evidence="15" key="1">
    <citation type="journal article" date="2019" name="Int. J. Syst. Evol. Microbiol.">
        <title>The Global Catalogue of Microorganisms (GCM) 10K type strain sequencing project: providing services to taxonomists for standard genome sequencing and annotation.</title>
        <authorList>
            <consortium name="The Broad Institute Genomics Platform"/>
            <consortium name="The Broad Institute Genome Sequencing Center for Infectious Disease"/>
            <person name="Wu L."/>
            <person name="Ma J."/>
        </authorList>
    </citation>
    <scope>NUCLEOTIDE SEQUENCE [LARGE SCALE GENOMIC DNA]</scope>
    <source>
        <strain evidence="15">CGMCC 1.10759</strain>
    </source>
</reference>
<comment type="catalytic activity">
    <reaction evidence="11">
        <text>(6R)-5,10-methylene-5,6,7,8-tetrahydrofolate + NADP(+) = (6R)-5,10-methenyltetrahydrofolate + NADPH</text>
        <dbReference type="Rhea" id="RHEA:22812"/>
        <dbReference type="ChEBI" id="CHEBI:15636"/>
        <dbReference type="ChEBI" id="CHEBI:57455"/>
        <dbReference type="ChEBI" id="CHEBI:57783"/>
        <dbReference type="ChEBI" id="CHEBI:58349"/>
        <dbReference type="EC" id="1.5.1.5"/>
    </reaction>
</comment>
<feature type="domain" description="Tetrahydrofolate dehydrogenase/cyclohydrolase NAD(P)-binding" evidence="13">
    <location>
        <begin position="139"/>
        <end position="284"/>
    </location>
</feature>
<evidence type="ECO:0000256" key="10">
    <source>
        <dbReference type="ARBA" id="ARBA00023268"/>
    </source>
</evidence>
<dbReference type="CDD" id="cd01080">
    <property type="entry name" value="NAD_bind_m-THF_DH_Cyclohyd"/>
    <property type="match status" value="1"/>
</dbReference>
<keyword evidence="3 11" id="KW-0028">Amino-acid biosynthesis</keyword>
<evidence type="ECO:0000259" key="12">
    <source>
        <dbReference type="Pfam" id="PF00763"/>
    </source>
</evidence>
<keyword evidence="2 11" id="KW-0554">One-carbon metabolism</keyword>
<dbReference type="Proteomes" id="UP001595904">
    <property type="component" value="Unassembled WGS sequence"/>
</dbReference>
<evidence type="ECO:0000256" key="11">
    <source>
        <dbReference type="HAMAP-Rule" id="MF_01576"/>
    </source>
</evidence>
<keyword evidence="10 11" id="KW-0511">Multifunctional enzyme</keyword>
<protein>
    <recommendedName>
        <fullName evidence="11">Bifunctional protein FolD</fullName>
    </recommendedName>
    <domain>
        <recommendedName>
            <fullName evidence="11">Methylenetetrahydrofolate dehydrogenase</fullName>
            <ecNumber evidence="11">1.5.1.5</ecNumber>
        </recommendedName>
    </domain>
    <domain>
        <recommendedName>
            <fullName evidence="11">Methenyltetrahydrofolate cyclohydrolase</fullName>
            <ecNumber evidence="11">3.5.4.9</ecNumber>
        </recommendedName>
    </domain>
</protein>
<gene>
    <name evidence="11" type="primary">folD</name>
    <name evidence="14" type="ORF">ACFPN2_19740</name>
</gene>
<evidence type="ECO:0000256" key="5">
    <source>
        <dbReference type="ARBA" id="ARBA00022801"/>
    </source>
</evidence>
<comment type="caution">
    <text evidence="14">The sequence shown here is derived from an EMBL/GenBank/DDBJ whole genome shotgun (WGS) entry which is preliminary data.</text>
</comment>
<organism evidence="14 15">
    <name type="scientific">Steroidobacter flavus</name>
    <dbReference type="NCBI Taxonomy" id="1842136"/>
    <lineage>
        <taxon>Bacteria</taxon>
        <taxon>Pseudomonadati</taxon>
        <taxon>Pseudomonadota</taxon>
        <taxon>Gammaproteobacteria</taxon>
        <taxon>Steroidobacterales</taxon>
        <taxon>Steroidobacteraceae</taxon>
        <taxon>Steroidobacter</taxon>
    </lineage>
</organism>
<dbReference type="SUPFAM" id="SSF51735">
    <property type="entry name" value="NAD(P)-binding Rossmann-fold domains"/>
    <property type="match status" value="1"/>
</dbReference>
<dbReference type="InterPro" id="IPR000672">
    <property type="entry name" value="THF_DH/CycHdrlase"/>
</dbReference>
<feature type="domain" description="Tetrahydrofolate dehydrogenase/cyclohydrolase catalytic" evidence="12">
    <location>
        <begin position="6"/>
        <end position="120"/>
    </location>
</feature>
<dbReference type="SUPFAM" id="SSF53223">
    <property type="entry name" value="Aminoacid dehydrogenase-like, N-terminal domain"/>
    <property type="match status" value="1"/>
</dbReference>
<dbReference type="Pfam" id="PF00763">
    <property type="entry name" value="THF_DHG_CYH"/>
    <property type="match status" value="1"/>
</dbReference>
<dbReference type="Gene3D" id="3.40.50.720">
    <property type="entry name" value="NAD(P)-binding Rossmann-like Domain"/>
    <property type="match status" value="1"/>
</dbReference>
<comment type="caution">
    <text evidence="11">Lacks conserved residue(s) required for the propagation of feature annotation.</text>
</comment>
<evidence type="ECO:0000256" key="3">
    <source>
        <dbReference type="ARBA" id="ARBA00022605"/>
    </source>
</evidence>
<evidence type="ECO:0000256" key="2">
    <source>
        <dbReference type="ARBA" id="ARBA00022563"/>
    </source>
</evidence>
<dbReference type="InterPro" id="IPR020630">
    <property type="entry name" value="THF_DH/CycHdrlase_cat_dom"/>
</dbReference>
<dbReference type="InterPro" id="IPR020867">
    <property type="entry name" value="THF_DH/CycHdrlase_CS"/>
</dbReference>
<dbReference type="PANTHER" id="PTHR48099:SF5">
    <property type="entry name" value="C-1-TETRAHYDROFOLATE SYNTHASE, CYTOPLASMIC"/>
    <property type="match status" value="1"/>
</dbReference>
<evidence type="ECO:0000256" key="6">
    <source>
        <dbReference type="ARBA" id="ARBA00022857"/>
    </source>
</evidence>
<evidence type="ECO:0000256" key="1">
    <source>
        <dbReference type="ARBA" id="ARBA00004777"/>
    </source>
</evidence>
<evidence type="ECO:0000313" key="15">
    <source>
        <dbReference type="Proteomes" id="UP001595904"/>
    </source>
</evidence>
<keyword evidence="15" id="KW-1185">Reference proteome</keyword>
<accession>A0ABV8SUU0</accession>
<dbReference type="InterPro" id="IPR020631">
    <property type="entry name" value="THF_DH/CycHdrlase_NAD-bd_dom"/>
</dbReference>
<evidence type="ECO:0000256" key="9">
    <source>
        <dbReference type="ARBA" id="ARBA00023167"/>
    </source>
</evidence>
<evidence type="ECO:0000259" key="13">
    <source>
        <dbReference type="Pfam" id="PF02882"/>
    </source>
</evidence>
<comment type="pathway">
    <text evidence="1 11">One-carbon metabolism; tetrahydrofolate interconversion.</text>
</comment>
<dbReference type="EC" id="3.5.4.9" evidence="11"/>
<dbReference type="InterPro" id="IPR046346">
    <property type="entry name" value="Aminoacid_DH-like_N_sf"/>
</dbReference>
<comment type="catalytic activity">
    <reaction evidence="11">
        <text>(6R)-5,10-methenyltetrahydrofolate + H2O = (6R)-10-formyltetrahydrofolate + H(+)</text>
        <dbReference type="Rhea" id="RHEA:23700"/>
        <dbReference type="ChEBI" id="CHEBI:15377"/>
        <dbReference type="ChEBI" id="CHEBI:15378"/>
        <dbReference type="ChEBI" id="CHEBI:57455"/>
        <dbReference type="ChEBI" id="CHEBI:195366"/>
        <dbReference type="EC" id="3.5.4.9"/>
    </reaction>
</comment>
<feature type="binding site" evidence="11">
    <location>
        <begin position="165"/>
        <end position="167"/>
    </location>
    <ligand>
        <name>NADP(+)</name>
        <dbReference type="ChEBI" id="CHEBI:58349"/>
    </ligand>
</feature>
<evidence type="ECO:0000313" key="14">
    <source>
        <dbReference type="EMBL" id="MFC4311341.1"/>
    </source>
</evidence>
<keyword evidence="6 11" id="KW-0521">NADP</keyword>
<feature type="binding site" evidence="11">
    <location>
        <position position="231"/>
    </location>
    <ligand>
        <name>NADP(+)</name>
        <dbReference type="ChEBI" id="CHEBI:58349"/>
    </ligand>
</feature>